<dbReference type="Proteomes" id="UP000593842">
    <property type="component" value="Chromosome"/>
</dbReference>
<dbReference type="AlphaFoldDB" id="A0A7I8DXE6"/>
<name>A0A7I8DXE6_9FIRM</name>
<dbReference type="KEGG" id="fit:Fi14EGH31_09300"/>
<gene>
    <name evidence="1" type="ORF">Fi14EGH31_09300</name>
</gene>
<evidence type="ECO:0000313" key="1">
    <source>
        <dbReference type="EMBL" id="BCL57218.1"/>
    </source>
</evidence>
<dbReference type="EMBL" id="AP024085">
    <property type="protein sequence ID" value="BCL57218.1"/>
    <property type="molecule type" value="Genomic_DNA"/>
</dbReference>
<protein>
    <recommendedName>
        <fullName evidence="3">LysR substrate-binding domain-containing protein</fullName>
    </recommendedName>
</protein>
<organism evidence="1 2">
    <name type="scientific">Faecalibacillus intestinalis</name>
    <dbReference type="NCBI Taxonomy" id="1982626"/>
    <lineage>
        <taxon>Bacteria</taxon>
        <taxon>Bacillati</taxon>
        <taxon>Bacillota</taxon>
        <taxon>Erysipelotrichia</taxon>
        <taxon>Erysipelotrichales</taxon>
        <taxon>Coprobacillaceae</taxon>
        <taxon>Faecalibacillus</taxon>
    </lineage>
</organism>
<reference evidence="2" key="1">
    <citation type="submission" date="2020-09" db="EMBL/GenBank/DDBJ databases">
        <title>Complete genome sequencing of Faecalibacillus intestinalis strain 14EGH31.</title>
        <authorList>
            <person name="Sakamoto M."/>
            <person name="Murakami T."/>
            <person name="Mori H."/>
        </authorList>
    </citation>
    <scope>NUCLEOTIDE SEQUENCE [LARGE SCALE GENOMIC DNA]</scope>
    <source>
        <strain evidence="2">14EGH31</strain>
    </source>
</reference>
<evidence type="ECO:0000313" key="2">
    <source>
        <dbReference type="Proteomes" id="UP000593842"/>
    </source>
</evidence>
<accession>A0A7I8DXE6</accession>
<proteinExistence type="predicted"/>
<evidence type="ECO:0008006" key="3">
    <source>
        <dbReference type="Google" id="ProtNLM"/>
    </source>
</evidence>
<sequence length="95" mass="11094">MTLYSTIKDLFISQHLPFKPTNYFDDENSMIGLVNANLAVSIMEDNDTLLSYQNIIKKEISLPYKEREIYIVYDPLNISKLSLDIIQEMLNFKNV</sequence>